<name>A0A9X3S7C7_9ACTN</name>
<gene>
    <name evidence="1" type="ORF">OM076_24255</name>
</gene>
<dbReference type="RefSeq" id="WP_270042651.1">
    <property type="nucleotide sequence ID" value="NZ_JAPDOD010000024.1"/>
</dbReference>
<organism evidence="1 2">
    <name type="scientific">Solirubrobacter ginsenosidimutans</name>
    <dbReference type="NCBI Taxonomy" id="490573"/>
    <lineage>
        <taxon>Bacteria</taxon>
        <taxon>Bacillati</taxon>
        <taxon>Actinomycetota</taxon>
        <taxon>Thermoleophilia</taxon>
        <taxon>Solirubrobacterales</taxon>
        <taxon>Solirubrobacteraceae</taxon>
        <taxon>Solirubrobacter</taxon>
    </lineage>
</organism>
<protein>
    <submittedName>
        <fullName evidence="1">Uncharacterized protein</fullName>
    </submittedName>
</protein>
<dbReference type="Proteomes" id="UP001149140">
    <property type="component" value="Unassembled WGS sequence"/>
</dbReference>
<proteinExistence type="predicted"/>
<comment type="caution">
    <text evidence="1">The sequence shown here is derived from an EMBL/GenBank/DDBJ whole genome shotgun (WGS) entry which is preliminary data.</text>
</comment>
<sequence length="240" mass="26481">MEDLLALARTLPDDGDVDRFLEALATADDERYDELLDALDRSRTGEIVARVMPRLPDASPDARVGAAELFDNLDIPIKACLMGEDLNVMLAFDLPGGVMFVPEDWGDERSFIAALTRVRTEPGLQLDRHEVQLGDDVAPLFVLHGQSFFTATHALWADEFDPPAAPYGTLVAVPTHHAVLAHPIRDARVRGVIEPMLELTRSAAEQGEPVSTRLYWLRDGRLEAVDATGEFADLLERLSN</sequence>
<keyword evidence="2" id="KW-1185">Reference proteome</keyword>
<dbReference type="EMBL" id="JAPDOD010000024">
    <property type="protein sequence ID" value="MDA0163408.1"/>
    <property type="molecule type" value="Genomic_DNA"/>
</dbReference>
<reference evidence="1" key="1">
    <citation type="submission" date="2022-10" db="EMBL/GenBank/DDBJ databases">
        <title>The WGS of Solirubrobacter ginsenosidimutans DSM 21036.</title>
        <authorList>
            <person name="Jiang Z."/>
        </authorList>
    </citation>
    <scope>NUCLEOTIDE SEQUENCE</scope>
    <source>
        <strain evidence="1">DSM 21036</strain>
    </source>
</reference>
<evidence type="ECO:0000313" key="2">
    <source>
        <dbReference type="Proteomes" id="UP001149140"/>
    </source>
</evidence>
<dbReference type="AlphaFoldDB" id="A0A9X3S7C7"/>
<evidence type="ECO:0000313" key="1">
    <source>
        <dbReference type="EMBL" id="MDA0163408.1"/>
    </source>
</evidence>
<accession>A0A9X3S7C7</accession>